<protein>
    <submittedName>
        <fullName evidence="1">Uncharacterized protein</fullName>
    </submittedName>
</protein>
<gene>
    <name evidence="1" type="ORF">XYLVIOL_LOCUS3453</name>
</gene>
<evidence type="ECO:0000313" key="1">
    <source>
        <dbReference type="EMBL" id="CAL7938728.1"/>
    </source>
</evidence>
<dbReference type="Proteomes" id="UP001642520">
    <property type="component" value="Unassembled WGS sequence"/>
</dbReference>
<accession>A0ABP1NCJ6</accession>
<comment type="caution">
    <text evidence="1">The sequence shown here is derived from an EMBL/GenBank/DDBJ whole genome shotgun (WGS) entry which is preliminary data.</text>
</comment>
<evidence type="ECO:0000313" key="2">
    <source>
        <dbReference type="Proteomes" id="UP001642520"/>
    </source>
</evidence>
<organism evidence="1 2">
    <name type="scientific">Xylocopa violacea</name>
    <name type="common">Violet carpenter bee</name>
    <name type="synonym">Apis violacea</name>
    <dbReference type="NCBI Taxonomy" id="135666"/>
    <lineage>
        <taxon>Eukaryota</taxon>
        <taxon>Metazoa</taxon>
        <taxon>Ecdysozoa</taxon>
        <taxon>Arthropoda</taxon>
        <taxon>Hexapoda</taxon>
        <taxon>Insecta</taxon>
        <taxon>Pterygota</taxon>
        <taxon>Neoptera</taxon>
        <taxon>Endopterygota</taxon>
        <taxon>Hymenoptera</taxon>
        <taxon>Apocrita</taxon>
        <taxon>Aculeata</taxon>
        <taxon>Apoidea</taxon>
        <taxon>Anthophila</taxon>
        <taxon>Apidae</taxon>
        <taxon>Xylocopa</taxon>
        <taxon>Xylocopa</taxon>
    </lineage>
</organism>
<name>A0ABP1NCJ6_XYLVO</name>
<keyword evidence="2" id="KW-1185">Reference proteome</keyword>
<reference evidence="1 2" key="1">
    <citation type="submission" date="2024-08" db="EMBL/GenBank/DDBJ databases">
        <authorList>
            <person name="Will J Nash"/>
            <person name="Angela Man"/>
            <person name="Seanna McTaggart"/>
            <person name="Kendall Baker"/>
            <person name="Tom Barker"/>
            <person name="Leah Catchpole"/>
            <person name="Alex Durrant"/>
            <person name="Karim Gharbi"/>
            <person name="Naomi Irish"/>
            <person name="Gemy Kaithakottil"/>
            <person name="Debby Ku"/>
            <person name="Aaliyah Providence"/>
            <person name="Felix Shaw"/>
            <person name="David Swarbreck"/>
            <person name="Chris Watkins"/>
            <person name="Ann M. McCartney"/>
            <person name="Giulio Formenti"/>
            <person name="Alice Mouton"/>
            <person name="Noel Vella"/>
            <person name="Bjorn M von Reumont"/>
            <person name="Adriana Vella"/>
            <person name="Wilfried Haerty"/>
        </authorList>
    </citation>
    <scope>NUCLEOTIDE SEQUENCE [LARGE SCALE GENOMIC DNA]</scope>
</reference>
<proteinExistence type="predicted"/>
<dbReference type="EMBL" id="CAXAJV020001289">
    <property type="protein sequence ID" value="CAL7938728.1"/>
    <property type="molecule type" value="Genomic_DNA"/>
</dbReference>
<sequence length="350" mass="40608">MDERILKILISSCESASKDIENSKDYKMLLEEDKFLPTSNDIFNVLCTSLTKLLTYKVSKEAYQRYTVRFNVINVIREFCRINDAFENFKVLRDQEHTSIFLNNLLQKYLTDDILDCCDTSDNLSSLTSALMCLTSTNSYYKVYLEKVLVKLAELESSDESEYLLCSAIQKNSKLNLDLATIENIYHSQKCKLIEEPLLNDFMSSCTSLNKDDSTDNSKGFNLINQLFEFTSRSSYIFLLVCAFLKELMMELDHAPTVMNFIQSTLKRIKEYCKNQGKDMIDLYPRNLQSLVILLGIEPIYHTNDSKSSTLKLLKTIYDEDDENIAIMLLSHYPQWLKLFEKLLSSNDIR</sequence>